<gene>
    <name evidence="1" type="ORF">N7603_01870</name>
</gene>
<accession>A0ABT2PVG4</accession>
<organism evidence="1 2">
    <name type="scientific">Paracholeplasma vituli</name>
    <dbReference type="NCBI Taxonomy" id="69473"/>
    <lineage>
        <taxon>Bacteria</taxon>
        <taxon>Bacillati</taxon>
        <taxon>Mycoplasmatota</taxon>
        <taxon>Mollicutes</taxon>
        <taxon>Acholeplasmatales</taxon>
        <taxon>Acholeplasmataceae</taxon>
        <taxon>Paracholeplasma</taxon>
    </lineage>
</organism>
<sequence length="235" mass="28246">MELTKSLWTESDRIPFLDYLKSLKNNEKEDWARKMLNTRLPLLVLPTPRVNEMVKAIQKGDYFSFLELNIDDYYETIAIQGKLISMISDFEIQSKYLSTYIYKMENWAHVDIMSFTNIEMYKQKFIHLSDEYILSDKPFIRRLSLMILFQLVKDPKILPTFFKRLNQLKDETEYYVIMMAGWLLSECIIKYKDETLAWLKQNDLNEKVQNKGIQKCRESRRLSQIEKDELLAYKK</sequence>
<dbReference type="RefSeq" id="WP_262095627.1">
    <property type="nucleotide sequence ID" value="NZ_JAOEGN010000002.1"/>
</dbReference>
<dbReference type="Proteomes" id="UP001209076">
    <property type="component" value="Unassembled WGS sequence"/>
</dbReference>
<comment type="caution">
    <text evidence="1">The sequence shown here is derived from an EMBL/GenBank/DDBJ whole genome shotgun (WGS) entry which is preliminary data.</text>
</comment>
<proteinExistence type="predicted"/>
<dbReference type="InterPro" id="IPR016024">
    <property type="entry name" value="ARM-type_fold"/>
</dbReference>
<protein>
    <submittedName>
        <fullName evidence="1">DNA alkylation repair protein</fullName>
    </submittedName>
</protein>
<dbReference type="SUPFAM" id="SSF48371">
    <property type="entry name" value="ARM repeat"/>
    <property type="match status" value="1"/>
</dbReference>
<dbReference type="Pfam" id="PF08713">
    <property type="entry name" value="DNA_alkylation"/>
    <property type="match status" value="1"/>
</dbReference>
<reference evidence="2" key="1">
    <citation type="submission" date="2023-07" db="EMBL/GenBank/DDBJ databases">
        <title>Novel Mycoplasma species identified in domestic and wild animals.</title>
        <authorList>
            <person name="Volokhov D.V."/>
            <person name="Furtak V.A."/>
            <person name="Zagorodnyaya T.A."/>
        </authorList>
    </citation>
    <scope>NUCLEOTIDE SEQUENCE [LARGE SCALE GENOMIC DNA]</scope>
    <source>
        <strain evidence="2">92-19</strain>
    </source>
</reference>
<keyword evidence="2" id="KW-1185">Reference proteome</keyword>
<evidence type="ECO:0000313" key="1">
    <source>
        <dbReference type="EMBL" id="MCU0104401.1"/>
    </source>
</evidence>
<dbReference type="EMBL" id="JAOEGN010000002">
    <property type="protein sequence ID" value="MCU0104401.1"/>
    <property type="molecule type" value="Genomic_DNA"/>
</dbReference>
<dbReference type="InterPro" id="IPR014825">
    <property type="entry name" value="DNA_alkylation"/>
</dbReference>
<name>A0ABT2PVG4_9MOLU</name>
<evidence type="ECO:0000313" key="2">
    <source>
        <dbReference type="Proteomes" id="UP001209076"/>
    </source>
</evidence>
<dbReference type="Gene3D" id="1.25.10.90">
    <property type="match status" value="1"/>
</dbReference>